<dbReference type="InterPro" id="IPR021279">
    <property type="entry name" value="DUF2721"/>
</dbReference>
<evidence type="ECO:0000313" key="2">
    <source>
        <dbReference type="EMBL" id="MBT1707212.1"/>
    </source>
</evidence>
<proteinExistence type="predicted"/>
<keyword evidence="1" id="KW-0812">Transmembrane</keyword>
<name>A0AAP2DW16_9BACT</name>
<feature type="transmembrane region" description="Helical" evidence="1">
    <location>
        <begin position="116"/>
        <end position="138"/>
    </location>
</feature>
<protein>
    <submittedName>
        <fullName evidence="2">DUF2721 domain-containing protein</fullName>
    </submittedName>
</protein>
<dbReference type="RefSeq" id="WP_254082788.1">
    <property type="nucleotide sequence ID" value="NZ_JAHESE010000001.1"/>
</dbReference>
<dbReference type="AlphaFoldDB" id="A0AAP2DW16"/>
<sequence length="180" mass="20176">MDETNAALGILTSMITPAVLIMASGSLIMTTSQRLSRVIERVRKTSQEFMQIERSHDPESANEAKRRILYTLLEKSARRSKLLTRAMTFLYVSLGLFVTTSLAIGVVAITHLRYTWIPTALGMIGASFLFCASAILIIESRLTYSVIADEVDFAIETSRPNAPEFVKKAVRKSWRNLFKL</sequence>
<accession>A0AAP2DW16</accession>
<keyword evidence="3" id="KW-1185">Reference proteome</keyword>
<reference evidence="2 3" key="1">
    <citation type="submission" date="2021-05" db="EMBL/GenBank/DDBJ databases">
        <title>A Polyphasic approach of four new species of the genus Ohtaekwangia: Ohtaekwangia histidinii sp. nov., Ohtaekwangia cretensis sp. nov., Ohtaekwangia indiensis sp. nov., Ohtaekwangia reichenbachii sp. nov. from diverse environment.</title>
        <authorList>
            <person name="Octaviana S."/>
        </authorList>
    </citation>
    <scope>NUCLEOTIDE SEQUENCE [LARGE SCALE GENOMIC DNA]</scope>
    <source>
        <strain evidence="2 3">PWU5</strain>
    </source>
</reference>
<feature type="transmembrane region" description="Helical" evidence="1">
    <location>
        <begin position="88"/>
        <end position="110"/>
    </location>
</feature>
<evidence type="ECO:0000256" key="1">
    <source>
        <dbReference type="SAM" id="Phobius"/>
    </source>
</evidence>
<evidence type="ECO:0000313" key="3">
    <source>
        <dbReference type="Proteomes" id="UP001319080"/>
    </source>
</evidence>
<keyword evidence="1" id="KW-0472">Membrane</keyword>
<feature type="transmembrane region" description="Helical" evidence="1">
    <location>
        <begin position="6"/>
        <end position="29"/>
    </location>
</feature>
<organism evidence="2 3">
    <name type="scientific">Dawidia cretensis</name>
    <dbReference type="NCBI Taxonomy" id="2782350"/>
    <lineage>
        <taxon>Bacteria</taxon>
        <taxon>Pseudomonadati</taxon>
        <taxon>Bacteroidota</taxon>
        <taxon>Cytophagia</taxon>
        <taxon>Cytophagales</taxon>
        <taxon>Chryseotaleaceae</taxon>
        <taxon>Dawidia</taxon>
    </lineage>
</organism>
<dbReference type="EMBL" id="JAHESE010000001">
    <property type="protein sequence ID" value="MBT1707212.1"/>
    <property type="molecule type" value="Genomic_DNA"/>
</dbReference>
<gene>
    <name evidence="2" type="ORF">KK062_03210</name>
</gene>
<keyword evidence="1" id="KW-1133">Transmembrane helix</keyword>
<dbReference type="Proteomes" id="UP001319080">
    <property type="component" value="Unassembled WGS sequence"/>
</dbReference>
<dbReference type="Pfam" id="PF11026">
    <property type="entry name" value="DUF2721"/>
    <property type="match status" value="1"/>
</dbReference>
<comment type="caution">
    <text evidence="2">The sequence shown here is derived from an EMBL/GenBank/DDBJ whole genome shotgun (WGS) entry which is preliminary data.</text>
</comment>